<evidence type="ECO:0000313" key="4">
    <source>
        <dbReference type="Proteomes" id="UP000317429"/>
    </source>
</evidence>
<dbReference type="SUPFAM" id="SSF102198">
    <property type="entry name" value="Putative cyclase"/>
    <property type="match status" value="1"/>
</dbReference>
<dbReference type="Pfam" id="PF22725">
    <property type="entry name" value="GFO_IDH_MocA_C3"/>
    <property type="match status" value="1"/>
</dbReference>
<dbReference type="AlphaFoldDB" id="A0A518DJM8"/>
<dbReference type="GO" id="GO:0000166">
    <property type="term" value="F:nucleotide binding"/>
    <property type="evidence" value="ECO:0007669"/>
    <property type="project" value="InterPro"/>
</dbReference>
<dbReference type="InterPro" id="IPR055170">
    <property type="entry name" value="GFO_IDH_MocA-like_dom"/>
</dbReference>
<dbReference type="InterPro" id="IPR037175">
    <property type="entry name" value="KFase_sf"/>
</dbReference>
<name>A0A518DJM8_9BACT</name>
<dbReference type="InterPro" id="IPR051317">
    <property type="entry name" value="Gfo/Idh/MocA_oxidoreduct"/>
</dbReference>
<dbReference type="Gene3D" id="3.40.50.720">
    <property type="entry name" value="NAD(P)-binding Rossmann-like Domain"/>
    <property type="match status" value="1"/>
</dbReference>
<dbReference type="EMBL" id="CP036291">
    <property type="protein sequence ID" value="QDU91680.1"/>
    <property type="molecule type" value="Genomic_DNA"/>
</dbReference>
<feature type="domain" description="Gfo/Idh/MocA-like oxidoreductase N-terminal" evidence="1">
    <location>
        <begin position="12"/>
        <end position="124"/>
    </location>
</feature>
<accession>A0A518DJM8</accession>
<dbReference type="InterPro" id="IPR007325">
    <property type="entry name" value="KFase/CYL"/>
</dbReference>
<dbReference type="InterPro" id="IPR000683">
    <property type="entry name" value="Gfo/Idh/MocA-like_OxRdtase_N"/>
</dbReference>
<dbReference type="InterPro" id="IPR036291">
    <property type="entry name" value="NAD(P)-bd_dom_sf"/>
</dbReference>
<dbReference type="EC" id="3.5.1.9" evidence="3"/>
<keyword evidence="3" id="KW-0378">Hydrolase</keyword>
<keyword evidence="4" id="KW-1185">Reference proteome</keyword>
<dbReference type="Proteomes" id="UP000317429">
    <property type="component" value="Chromosome"/>
</dbReference>
<reference evidence="3 4" key="1">
    <citation type="submission" date="2019-02" db="EMBL/GenBank/DDBJ databases">
        <title>Deep-cultivation of Planctomycetes and their phenomic and genomic characterization uncovers novel biology.</title>
        <authorList>
            <person name="Wiegand S."/>
            <person name="Jogler M."/>
            <person name="Boedeker C."/>
            <person name="Pinto D."/>
            <person name="Vollmers J."/>
            <person name="Rivas-Marin E."/>
            <person name="Kohn T."/>
            <person name="Peeters S.H."/>
            <person name="Heuer A."/>
            <person name="Rast P."/>
            <person name="Oberbeckmann S."/>
            <person name="Bunk B."/>
            <person name="Jeske O."/>
            <person name="Meyerdierks A."/>
            <person name="Storesund J.E."/>
            <person name="Kallscheuer N."/>
            <person name="Luecker S."/>
            <person name="Lage O.M."/>
            <person name="Pohl T."/>
            <person name="Merkel B.J."/>
            <person name="Hornburger P."/>
            <person name="Mueller R.-W."/>
            <person name="Bruemmer F."/>
            <person name="Labrenz M."/>
            <person name="Spormann A.M."/>
            <person name="Op den Camp H."/>
            <person name="Overmann J."/>
            <person name="Amann R."/>
            <person name="Jetten M.S.M."/>
            <person name="Mascher T."/>
            <person name="Medema M.H."/>
            <person name="Devos D.P."/>
            <person name="Kaster A.-K."/>
            <person name="Ovreas L."/>
            <person name="Rohde M."/>
            <person name="Galperin M.Y."/>
            <person name="Jogler C."/>
        </authorList>
    </citation>
    <scope>NUCLEOTIDE SEQUENCE [LARGE SCALE GENOMIC DNA]</scope>
    <source>
        <strain evidence="3 4">Pla175</strain>
    </source>
</reference>
<proteinExistence type="predicted"/>
<dbReference type="Pfam" id="PF01408">
    <property type="entry name" value="GFO_IDH_MocA"/>
    <property type="match status" value="1"/>
</dbReference>
<dbReference type="PANTHER" id="PTHR43708:SF8">
    <property type="entry name" value="OXIDOREDUCTASE"/>
    <property type="match status" value="1"/>
</dbReference>
<feature type="domain" description="GFO/IDH/MocA-like oxidoreductase" evidence="2">
    <location>
        <begin position="134"/>
        <end position="263"/>
    </location>
</feature>
<dbReference type="SUPFAM" id="SSF51735">
    <property type="entry name" value="NAD(P)-binding Rossmann-fold domains"/>
    <property type="match status" value="1"/>
</dbReference>
<protein>
    <submittedName>
        <fullName evidence="3">Kynurenine formamidase</fullName>
        <ecNumber evidence="3">3.5.1.9</ecNumber>
    </submittedName>
</protein>
<dbReference type="Pfam" id="PF04199">
    <property type="entry name" value="Cyclase"/>
    <property type="match status" value="1"/>
</dbReference>
<evidence type="ECO:0000259" key="1">
    <source>
        <dbReference type="Pfam" id="PF01408"/>
    </source>
</evidence>
<dbReference type="Gene3D" id="3.30.360.10">
    <property type="entry name" value="Dihydrodipicolinate Reductase, domain 2"/>
    <property type="match status" value="1"/>
</dbReference>
<dbReference type="GO" id="GO:0004061">
    <property type="term" value="F:arylformamidase activity"/>
    <property type="evidence" value="ECO:0007669"/>
    <property type="project" value="UniProtKB-EC"/>
</dbReference>
<dbReference type="KEGG" id="pnd:Pla175_51100"/>
<dbReference type="SUPFAM" id="SSF55347">
    <property type="entry name" value="Glyceraldehyde-3-phosphate dehydrogenase-like, C-terminal domain"/>
    <property type="match status" value="1"/>
</dbReference>
<evidence type="ECO:0000313" key="3">
    <source>
        <dbReference type="EMBL" id="QDU91680.1"/>
    </source>
</evidence>
<dbReference type="PANTHER" id="PTHR43708">
    <property type="entry name" value="CONSERVED EXPRESSED OXIDOREDUCTASE (EUROFUNG)"/>
    <property type="match status" value="1"/>
</dbReference>
<sequence length="562" mass="61079">MANPPTLRGLSIGAGYFAQFHFDAWRRVDGAELVGICDSDAGKAAAAAQQHGVAGSFSDFDQAIDALKPDFVDIITPPDSHLDLVRRAAQRGLPIICQKALAPDLRTAEQVVAAAADAGVPLMVHENFRFQPWHREIKRLMDGGAVGRVHSISFRTRMGDGWGEDAYLGRQPYFRTMPRLLVFETGVHFIDTFRYLAGEVDSIYALLRRLNPVIAGEDAGTLTLRMASGAVCTWDANRFNESTDANPRLTFGQMLVEGDSGSLRLWGDGAITLQPLGEAERPHDYTFSTEGFAGDCVRATQQHFIDCLRSGAPFETAGAQYLKSLRVVEAAYQSSLVDRPVRPEGLPTTRVIDLSRPIDNQMPGVAISPAKTIAKEGWNATTLSLYSHAGTHIDAPRHFIDGAAPLDAQDLAVCVGPAKLIDLTPVEPAELITVARLSDWADRIEAGDRLLLRTDWSLRYPAPEYRDALPRISLELAEWLVAKRVALVGVEPPSVADVNNMRELTDVHQALFRGGVTIVEGLVGLDRLVGHEFELIALPLKIAGGDGSPIRAVAVLRSSSDV</sequence>
<dbReference type="GO" id="GO:0019441">
    <property type="term" value="P:L-tryptophan catabolic process to kynurenine"/>
    <property type="evidence" value="ECO:0007669"/>
    <property type="project" value="InterPro"/>
</dbReference>
<dbReference type="RefSeq" id="WP_315851501.1">
    <property type="nucleotide sequence ID" value="NZ_CP036291.1"/>
</dbReference>
<gene>
    <name evidence="3" type="primary">kynB</name>
    <name evidence="3" type="ORF">Pla175_51100</name>
</gene>
<dbReference type="Gene3D" id="3.50.30.50">
    <property type="entry name" value="Putative cyclase"/>
    <property type="match status" value="1"/>
</dbReference>
<organism evidence="3 4">
    <name type="scientific">Pirellulimonas nuda</name>
    <dbReference type="NCBI Taxonomy" id="2528009"/>
    <lineage>
        <taxon>Bacteria</taxon>
        <taxon>Pseudomonadati</taxon>
        <taxon>Planctomycetota</taxon>
        <taxon>Planctomycetia</taxon>
        <taxon>Pirellulales</taxon>
        <taxon>Lacipirellulaceae</taxon>
        <taxon>Pirellulimonas</taxon>
    </lineage>
</organism>
<evidence type="ECO:0000259" key="2">
    <source>
        <dbReference type="Pfam" id="PF22725"/>
    </source>
</evidence>